<gene>
    <name evidence="14" type="ORF">AKO1_003407</name>
</gene>
<dbReference type="Pfam" id="PF00752">
    <property type="entry name" value="XPG_N"/>
    <property type="match status" value="1"/>
</dbReference>
<evidence type="ECO:0000256" key="10">
    <source>
        <dbReference type="ARBA" id="ARBA00023242"/>
    </source>
</evidence>
<keyword evidence="7" id="KW-0378">Hydrolase</keyword>
<dbReference type="PRINTS" id="PR00853">
    <property type="entry name" value="XPGRADSUPER"/>
</dbReference>
<dbReference type="GO" id="GO:0046872">
    <property type="term" value="F:metal ion binding"/>
    <property type="evidence" value="ECO:0007669"/>
    <property type="project" value="UniProtKB-KW"/>
</dbReference>
<evidence type="ECO:0000256" key="1">
    <source>
        <dbReference type="ARBA" id="ARBA00001946"/>
    </source>
</evidence>
<dbReference type="PANTHER" id="PTHR11081:SF9">
    <property type="entry name" value="FLAP ENDONUCLEASE 1"/>
    <property type="match status" value="1"/>
</dbReference>
<keyword evidence="9" id="KW-0234">DNA repair</keyword>
<feature type="region of interest" description="Disordered" evidence="11">
    <location>
        <begin position="519"/>
        <end position="554"/>
    </location>
</feature>
<feature type="compositionally biased region" description="Low complexity" evidence="11">
    <location>
        <begin position="376"/>
        <end position="388"/>
    </location>
</feature>
<dbReference type="Pfam" id="PF00867">
    <property type="entry name" value="XPG_I"/>
    <property type="match status" value="1"/>
</dbReference>
<keyword evidence="15" id="KW-1185">Reference proteome</keyword>
<dbReference type="InterPro" id="IPR008918">
    <property type="entry name" value="HhH2"/>
</dbReference>
<dbReference type="SMART" id="SM00484">
    <property type="entry name" value="XPGI"/>
    <property type="match status" value="1"/>
</dbReference>
<feature type="compositionally biased region" description="Polar residues" evidence="11">
    <location>
        <begin position="389"/>
        <end position="402"/>
    </location>
</feature>
<evidence type="ECO:0000256" key="5">
    <source>
        <dbReference type="ARBA" id="ARBA00022759"/>
    </source>
</evidence>
<sequence length="615" mass="68765">MGIKGLHKELRSIIKPSDVKVFAGRKVAIDAYVWLHKGTYSCAKELCKGIETDKYINKSKKLIAMLKHKQVVPIVVFDGAHLPSKLSTEVSRKKKRVDTLHIAQELEKAGNYVESNKNYQKAVDVTPKMAFKLIKWLRSQEIECIVAPYEADAQLGFLARTGYVDCVITEDSDLVPFQSPKILFKMDDCGHGEQLILDELALNRGLDFADFTHDMVVRWCVLSGCDYLDSIQGIGSIKAHYIVKKYKYTQNILEALKKEQGYYEEYDDKFIKAELTFRYQRVFDPILNKVVTLNPIRLEDDIYDIDSQTFLGAAMDDKHAILVCRGDADPSTRELFEQRPPMLIKKSIVAPFKPKIKPPPITASQASQRPFKDPSKSSSQEPNSASSSTPKQTNSNSSSQEKVQPANDDDDDTDDELILTNVSTSTTGVSEIFEDMEITPPKRKASSQTIPTPSHSHHKRSKSLSQESSSPQYTSPLINNKVNKIGMSMSCGKAVRNNTRNKKPTAVATPSRQISSSLVISVDSQSSQGEYSQGSAFDEDEDDTDIEDDEEQDSQPIKKIKLNHENVVEEPTNVVNVPVLASVVSDPVVHKVVHSSIVIKSTVGITKCRSYTRRK</sequence>
<dbReference type="AlphaFoldDB" id="A0AAW2ZM65"/>
<dbReference type="Gene3D" id="1.10.150.20">
    <property type="entry name" value="5' to 3' exonuclease, C-terminal subdomain"/>
    <property type="match status" value="1"/>
</dbReference>
<dbReference type="GO" id="GO:0003677">
    <property type="term" value="F:DNA binding"/>
    <property type="evidence" value="ECO:0007669"/>
    <property type="project" value="InterPro"/>
</dbReference>
<feature type="compositionally biased region" description="Acidic residues" evidence="11">
    <location>
        <begin position="537"/>
        <end position="553"/>
    </location>
</feature>
<protein>
    <submittedName>
        <fullName evidence="14">EXO1</fullName>
    </submittedName>
</protein>
<feature type="compositionally biased region" description="Polar residues" evidence="11">
    <location>
        <begin position="420"/>
        <end position="429"/>
    </location>
</feature>
<name>A0AAW2ZM65_9EUKA</name>
<proteinExistence type="predicted"/>
<keyword evidence="5" id="KW-0255">Endonuclease</keyword>
<evidence type="ECO:0000313" key="15">
    <source>
        <dbReference type="Proteomes" id="UP001431209"/>
    </source>
</evidence>
<evidence type="ECO:0000256" key="4">
    <source>
        <dbReference type="ARBA" id="ARBA00022723"/>
    </source>
</evidence>
<dbReference type="CDD" id="cd09901">
    <property type="entry name" value="H3TH_FEN1-like"/>
    <property type="match status" value="1"/>
</dbReference>
<dbReference type="SMART" id="SM00485">
    <property type="entry name" value="XPGN"/>
    <property type="match status" value="1"/>
</dbReference>
<evidence type="ECO:0000259" key="13">
    <source>
        <dbReference type="SMART" id="SM00485"/>
    </source>
</evidence>
<dbReference type="InterPro" id="IPR044752">
    <property type="entry name" value="PIN-like_EXO1"/>
</dbReference>
<feature type="region of interest" description="Disordered" evidence="11">
    <location>
        <begin position="495"/>
        <end position="514"/>
    </location>
</feature>
<comment type="caution">
    <text evidence="14">The sequence shown here is derived from an EMBL/GenBank/DDBJ whole genome shotgun (WGS) entry which is preliminary data.</text>
</comment>
<evidence type="ECO:0000256" key="2">
    <source>
        <dbReference type="ARBA" id="ARBA00004123"/>
    </source>
</evidence>
<feature type="domain" description="XPG-I" evidence="12">
    <location>
        <begin position="138"/>
        <end position="208"/>
    </location>
</feature>
<keyword evidence="6" id="KW-0227">DNA damage</keyword>
<feature type="compositionally biased region" description="Low complexity" evidence="11">
    <location>
        <begin position="463"/>
        <end position="475"/>
    </location>
</feature>
<evidence type="ECO:0000256" key="11">
    <source>
        <dbReference type="SAM" id="MobiDB-lite"/>
    </source>
</evidence>
<keyword evidence="10" id="KW-0539">Nucleus</keyword>
<keyword evidence="8" id="KW-0460">Magnesium</keyword>
<dbReference type="Gene3D" id="3.40.50.1010">
    <property type="entry name" value="5'-nuclease"/>
    <property type="match status" value="1"/>
</dbReference>
<evidence type="ECO:0000256" key="9">
    <source>
        <dbReference type="ARBA" id="ARBA00023204"/>
    </source>
</evidence>
<evidence type="ECO:0000259" key="12">
    <source>
        <dbReference type="SMART" id="SM00484"/>
    </source>
</evidence>
<feature type="region of interest" description="Disordered" evidence="11">
    <location>
        <begin position="354"/>
        <end position="478"/>
    </location>
</feature>
<accession>A0AAW2ZM65</accession>
<dbReference type="EMBL" id="JAOPGA020001704">
    <property type="protein sequence ID" value="KAL0490600.1"/>
    <property type="molecule type" value="Genomic_DNA"/>
</dbReference>
<dbReference type="GO" id="GO:0005634">
    <property type="term" value="C:nucleus"/>
    <property type="evidence" value="ECO:0007669"/>
    <property type="project" value="UniProtKB-SubCell"/>
</dbReference>
<dbReference type="InterPro" id="IPR006086">
    <property type="entry name" value="XPG-I_dom"/>
</dbReference>
<dbReference type="SMART" id="SM00279">
    <property type="entry name" value="HhH2"/>
    <property type="match status" value="1"/>
</dbReference>
<dbReference type="CDD" id="cd09857">
    <property type="entry name" value="PIN_EXO1"/>
    <property type="match status" value="1"/>
</dbReference>
<dbReference type="FunFam" id="3.40.50.1010:FF:000002">
    <property type="entry name" value="Exonuclease 1, putative"/>
    <property type="match status" value="1"/>
</dbReference>
<dbReference type="SUPFAM" id="SSF88723">
    <property type="entry name" value="PIN domain-like"/>
    <property type="match status" value="1"/>
</dbReference>
<dbReference type="GO" id="GO:0006281">
    <property type="term" value="P:DNA repair"/>
    <property type="evidence" value="ECO:0007669"/>
    <property type="project" value="UniProtKB-KW"/>
</dbReference>
<keyword evidence="4" id="KW-0479">Metal-binding</keyword>
<comment type="cofactor">
    <cofactor evidence="1">
        <name>Mg(2+)</name>
        <dbReference type="ChEBI" id="CHEBI:18420"/>
    </cofactor>
</comment>
<dbReference type="GO" id="GO:0017108">
    <property type="term" value="F:5'-flap endonuclease activity"/>
    <property type="evidence" value="ECO:0007669"/>
    <property type="project" value="TreeGrafter"/>
</dbReference>
<evidence type="ECO:0000256" key="6">
    <source>
        <dbReference type="ARBA" id="ARBA00022763"/>
    </source>
</evidence>
<reference evidence="14 15" key="1">
    <citation type="submission" date="2024-03" db="EMBL/GenBank/DDBJ databases">
        <title>The Acrasis kona genome and developmental transcriptomes reveal deep origins of eukaryotic multicellular pathways.</title>
        <authorList>
            <person name="Sheikh S."/>
            <person name="Fu C.-J."/>
            <person name="Brown M.W."/>
            <person name="Baldauf S.L."/>
        </authorList>
    </citation>
    <scope>NUCLEOTIDE SEQUENCE [LARGE SCALE GENOMIC DNA]</scope>
    <source>
        <strain evidence="14 15">ATCC MYA-3509</strain>
    </source>
</reference>
<dbReference type="SUPFAM" id="SSF47807">
    <property type="entry name" value="5' to 3' exonuclease, C-terminal subdomain"/>
    <property type="match status" value="1"/>
</dbReference>
<feature type="compositionally biased region" description="Acidic residues" evidence="11">
    <location>
        <begin position="407"/>
        <end position="417"/>
    </location>
</feature>
<keyword evidence="3" id="KW-0540">Nuclease</keyword>
<feature type="compositionally biased region" description="Low complexity" evidence="11">
    <location>
        <begin position="519"/>
        <end position="535"/>
    </location>
</feature>
<comment type="subcellular location">
    <subcellularLocation>
        <location evidence="2">Nucleus</location>
    </subcellularLocation>
</comment>
<dbReference type="InterPro" id="IPR036279">
    <property type="entry name" value="5-3_exonuclease_C_sf"/>
</dbReference>
<feature type="domain" description="XPG N-terminal" evidence="13">
    <location>
        <begin position="1"/>
        <end position="99"/>
    </location>
</feature>
<dbReference type="FunFam" id="1.10.150.20:FF:000011">
    <property type="entry name" value="exonuclease 1"/>
    <property type="match status" value="1"/>
</dbReference>
<evidence type="ECO:0000313" key="14">
    <source>
        <dbReference type="EMBL" id="KAL0490600.1"/>
    </source>
</evidence>
<dbReference type="PANTHER" id="PTHR11081">
    <property type="entry name" value="FLAP ENDONUCLEASE FAMILY MEMBER"/>
    <property type="match status" value="1"/>
</dbReference>
<dbReference type="InterPro" id="IPR029060">
    <property type="entry name" value="PIN-like_dom_sf"/>
</dbReference>
<dbReference type="InterPro" id="IPR006084">
    <property type="entry name" value="XPG/Rad2"/>
</dbReference>
<evidence type="ECO:0000256" key="8">
    <source>
        <dbReference type="ARBA" id="ARBA00022842"/>
    </source>
</evidence>
<evidence type="ECO:0000256" key="7">
    <source>
        <dbReference type="ARBA" id="ARBA00022801"/>
    </source>
</evidence>
<dbReference type="Proteomes" id="UP001431209">
    <property type="component" value="Unassembled WGS sequence"/>
</dbReference>
<organism evidence="14 15">
    <name type="scientific">Acrasis kona</name>
    <dbReference type="NCBI Taxonomy" id="1008807"/>
    <lineage>
        <taxon>Eukaryota</taxon>
        <taxon>Discoba</taxon>
        <taxon>Heterolobosea</taxon>
        <taxon>Tetramitia</taxon>
        <taxon>Eutetramitia</taxon>
        <taxon>Acrasidae</taxon>
        <taxon>Acrasis</taxon>
    </lineage>
</organism>
<dbReference type="InterPro" id="IPR006085">
    <property type="entry name" value="XPG_DNA_repair_N"/>
</dbReference>
<evidence type="ECO:0000256" key="3">
    <source>
        <dbReference type="ARBA" id="ARBA00022722"/>
    </source>
</evidence>